<dbReference type="Pfam" id="PF23562">
    <property type="entry name" value="AMP-binding_C_3"/>
    <property type="match status" value="1"/>
</dbReference>
<dbReference type="EMBL" id="KV417487">
    <property type="protein sequence ID" value="KZP32011.1"/>
    <property type="molecule type" value="Genomic_DNA"/>
</dbReference>
<dbReference type="Proteomes" id="UP000076532">
    <property type="component" value="Unassembled WGS sequence"/>
</dbReference>
<dbReference type="InterPro" id="IPR036736">
    <property type="entry name" value="ACP-like_sf"/>
</dbReference>
<dbReference type="SUPFAM" id="SSF51735">
    <property type="entry name" value="NAD(P)-binding Rossmann-fold domains"/>
    <property type="match status" value="1"/>
</dbReference>
<dbReference type="CDD" id="cd00833">
    <property type="entry name" value="PKS"/>
    <property type="match status" value="1"/>
</dbReference>
<dbReference type="SUPFAM" id="SSF55048">
    <property type="entry name" value="Probable ACP-binding domain of malonyl-CoA ACP transacylase"/>
    <property type="match status" value="1"/>
</dbReference>
<dbReference type="InterPro" id="IPR000873">
    <property type="entry name" value="AMP-dep_synth/lig_dom"/>
</dbReference>
<dbReference type="InterPro" id="IPR014031">
    <property type="entry name" value="Ketoacyl_synth_C"/>
</dbReference>
<evidence type="ECO:0000259" key="5">
    <source>
        <dbReference type="PROSITE" id="PS52004"/>
    </source>
</evidence>
<dbReference type="InterPro" id="IPR001227">
    <property type="entry name" value="Ac_transferase_dom_sf"/>
</dbReference>
<dbReference type="GO" id="GO:0004312">
    <property type="term" value="F:fatty acid synthase activity"/>
    <property type="evidence" value="ECO:0007669"/>
    <property type="project" value="TreeGrafter"/>
</dbReference>
<dbReference type="SUPFAM" id="SSF47336">
    <property type="entry name" value="ACP-like"/>
    <property type="match status" value="1"/>
</dbReference>
<dbReference type="InterPro" id="IPR049900">
    <property type="entry name" value="PKS_mFAS_DH"/>
</dbReference>
<dbReference type="InterPro" id="IPR042099">
    <property type="entry name" value="ANL_N_sf"/>
</dbReference>
<dbReference type="InterPro" id="IPR050091">
    <property type="entry name" value="PKS_NRPS_Biosynth_Enz"/>
</dbReference>
<keyword evidence="1" id="KW-0596">Phosphopantetheine</keyword>
<gene>
    <name evidence="7" type="ORF">FIBSPDRAFT_1037126</name>
</gene>
<feature type="active site" description="Proton acceptor; for dehydratase activity" evidence="4">
    <location>
        <position position="1628"/>
    </location>
</feature>
<accession>A0A166UTC2</accession>
<dbReference type="PROSITE" id="PS00012">
    <property type="entry name" value="PHOSPHOPANTETHEINE"/>
    <property type="match status" value="1"/>
</dbReference>
<dbReference type="Pfam" id="PF00109">
    <property type="entry name" value="ketoacyl-synt"/>
    <property type="match status" value="1"/>
</dbReference>
<dbReference type="SMART" id="SM00825">
    <property type="entry name" value="PKS_KS"/>
    <property type="match status" value="1"/>
</dbReference>
<dbReference type="Pfam" id="PF02801">
    <property type="entry name" value="Ketoacyl-synt_C"/>
    <property type="match status" value="1"/>
</dbReference>
<feature type="domain" description="PKS/mFAS DH" evidence="6">
    <location>
        <begin position="1598"/>
        <end position="1864"/>
    </location>
</feature>
<dbReference type="InterPro" id="IPR006162">
    <property type="entry name" value="Ppantetheine_attach_site"/>
</dbReference>
<dbReference type="SUPFAM" id="SSF56801">
    <property type="entry name" value="Acetyl-CoA synthetase-like"/>
    <property type="match status" value="1"/>
</dbReference>
<dbReference type="Gene3D" id="1.10.1200.10">
    <property type="entry name" value="ACP-like"/>
    <property type="match status" value="2"/>
</dbReference>
<dbReference type="InterPro" id="IPR009081">
    <property type="entry name" value="PP-bd_ACP"/>
</dbReference>
<dbReference type="InterPro" id="IPR016036">
    <property type="entry name" value="Malonyl_transacylase_ACP-bd"/>
</dbReference>
<protein>
    <submittedName>
        <fullName evidence="7">Ketoacyl-synt-domain-containing protein</fullName>
    </submittedName>
</protein>
<dbReference type="PROSITE" id="PS52004">
    <property type="entry name" value="KS3_2"/>
    <property type="match status" value="1"/>
</dbReference>
<dbReference type="InterPro" id="IPR016035">
    <property type="entry name" value="Acyl_Trfase/lysoPLipase"/>
</dbReference>
<dbReference type="InterPro" id="IPR013968">
    <property type="entry name" value="PKS_KR"/>
</dbReference>
<feature type="region of interest" description="C-terminal hotdog fold" evidence="4">
    <location>
        <begin position="1720"/>
        <end position="1864"/>
    </location>
</feature>
<sequence length="2456" mass="267221">MDILNSSLKPTKSQVYTLLDVLYALASDPKSFVSPAVECASDTLTYAQLWSVSQMLVDELEMQHGSLAGAVVAVISENHPYILALILGVWTAGGIVAVLDAHAPETLMEGMLSSIGPSYVVLPSADLVNRNIVHNLNLGVHVFHPDACTIPGLLARVSPERGPQRSKSQRSVTLPSPDSTALIVFTSSASSASTLKPVPLTHASIYSNCSSQLSWLSSSSSYTHQWPRGTSARLRVLGWAPFSHIMALSHDLGTYTILTGGCYIFAVLPHRYPDRVAASTASASDTTSGTAVALREALIAKKPDVLGGVPWVFEELMRLQTSASGPDEELSGALARLRVCLTGGADPSESMVNWAMKMKIPLVLDIGMTELGGSLFRRRADVEVPGWPIHECLIADAELVLMDDNGEEDDTEGELVIRSKLISRGYLNKQPDTPSNPFSISQDGLITFRTGDVYTRTGVPPRLQWKGRKADYIQLVSGETLDPSTIETTLDASPAISRSCIFGDTFGNGPAKYVSLVVEPCEAFDSADALKNIRAAVGRANRELAPPLRIAWSRILVLGTGETLPLTRKHAVFRKKMRDLYQARLIASTSGQDSAVRGRDTESVQFAVFEAVAKCLSINGNDLQENRECTFAELGMDSAAAISIVERLNSLFTPDLNLPSNSCHVHVDLPQLTSFILEELNMATSRSCPDPVAGLPAPASDNDVVIVGQAMRLPGGLDSPELFWDALVRRRGDVLSPIPSDRWDQESFRPSGLPQPGDILFDCAGFVDSHSFDNTFFGITAPEALSISPTVRLTMEVALDALEDANIPIGRVRGSDMTVFVATGPDEGYNQLLFLESGFQHCNRFSGTGTANSTACGRLSYFLDIHGPSVTVDTACSGGLVALNYAVRHLQSGEGESAIVCAVNTHVWPGKFAFLSAQHMASPRGRCATFSSDADGYTPSEGAVAFILKTRAAALRDGDRVIGIIKATTVQHNGRSQGLVAPNVKAQISLQQNLLKKSALSPSDIQFVEAHGTGTKLGDLLEMQGICEVFKASHTMSDPLIIGASKTCVGHTESAAGLVGVAKALLSFKHLQVPGLVHLSDTNLNPEIDCTSVPLIIPWENTPLKRVDNQIPRHAMVLAYGFAGTISGTVLESSHDFMAGSSPVTTGSPHAIFAVSAKTPQGLRDYLQAYIDYCCDAPSETFQDICFTATTSREHYKHRFACVAKDMHDLIKQLKAAQLSQHSRPTQTHLVLGFPGQGSQYQGMARDLADANSDFKAILTRVTEKASEITGFSLVPSLLDADGSPDVRIDESQHAQVCVFVYQYSFCRWLKNLGITPDAVLGHSIGEIAAAVIGGAMDLSVGLQLVASRAQAMRPNPEKPGSMASIATTFQAIQQRIEELQLPQEVVVAVFNTPSSHVVSGTNSAVEKLLQSFKDTGTMARKLNVDQAFHSPVLAPHLPPFARWLQQNDSQLKSPKLPFYSTSRAERLVETSILDHLYWLDHALKPVRFSQTVDLLQAERIPSVVLDIGPQPTMRSGLKYLPPGSQTISLAACAKEGSDQDLAVLTALSGLFQLGITPDFSSFHSQRRHRFSKIAIPTYPWQRQRHYPAIVPSRDSLHGKIPSRPAAASSSKHFWILEKSLYDLLEDHQIQGRRVLPGAALAAFVALLPTHEGRQAIASLRFHRSFILRSADTKIEMSLSSSNFVVSHEDGTLHEICSGSLVSRHENKAASHIYESSVPTHAIDQKEVYSHFKYITFGPLFQNITRMIFFDDHVDGVIKLHQHMGTVLDRIRLLDACLHMFGAMTRDSPGPTDAGAFLPSSISDFFIHADDLPNSVICRYRFPVTRERNGHIISTSFEVFSDAGDILVSCKKYTVAWIPFEALPRNTSRHWLRYSWLPENAPSSTAVHRYEQLIHLGLDTESARNLDSLSQLAQKTIHVDLREPLLAELNNYHSEDTLIIMDAIQVLQIQDAHNICIAFLSWLKHFTKSITSVKSFIVLSTTAAHAHTGQELEASLPSFALGSLLYGMLSVWRRECGLGADRAWRLDLPLLDPVDIASLIQAELSERRQSKKQHSSTVRYRHDTNGTLTRILPVLQPVDGVEINAKDQSIHGVTVITGMGSIGKALVSALLLRGSTAVVFLGRAGETESKVIDDLLELRGRSPQAPIDYAQVDLSNTFLLVEALENIQKRLGNISSIIHTAGVIKDVVTGQLSPESLTDVLTPKVNGGWNLHLASQQLHLNLNSFLLLSSISVPLGNRGQAAYVAANSFLDGLAEHRRAIGLRGISLQLGAWESKMTEHLRHGMPIMGHTDGVPMIMRALEVETEHMSPVQIIAELDSGQLLDMSGVAQDPLWSEILLDIDEAAVRRSDAVVVLVDSAVGVRRVLTEAVCEVLELKERTLDMTCNLADYGVDSIAFTQLAGLIATRLGRRIHNGTSVNTRIELPMVFLSDTFSLADIVEHLWGRVRNDEEGGSGKA</sequence>
<dbReference type="Gene3D" id="3.10.129.110">
    <property type="entry name" value="Polyketide synthase dehydratase"/>
    <property type="match status" value="1"/>
</dbReference>
<feature type="region of interest" description="N-terminal hotdog fold" evidence="4">
    <location>
        <begin position="1598"/>
        <end position="1708"/>
    </location>
</feature>
<evidence type="ECO:0000313" key="8">
    <source>
        <dbReference type="Proteomes" id="UP000076532"/>
    </source>
</evidence>
<dbReference type="GO" id="GO:0006633">
    <property type="term" value="P:fatty acid biosynthetic process"/>
    <property type="evidence" value="ECO:0007669"/>
    <property type="project" value="TreeGrafter"/>
</dbReference>
<name>A0A166UTC2_9AGAM</name>
<dbReference type="OrthoDB" id="5334845at2759"/>
<evidence type="ECO:0000256" key="2">
    <source>
        <dbReference type="ARBA" id="ARBA00022553"/>
    </source>
</evidence>
<dbReference type="InterPro" id="IPR016039">
    <property type="entry name" value="Thiolase-like"/>
</dbReference>
<dbReference type="InterPro" id="IPR020841">
    <property type="entry name" value="PKS_Beta-ketoAc_synthase_dom"/>
</dbReference>
<proteinExistence type="predicted"/>
<evidence type="ECO:0000256" key="1">
    <source>
        <dbReference type="ARBA" id="ARBA00022450"/>
    </source>
</evidence>
<dbReference type="InterPro" id="IPR036291">
    <property type="entry name" value="NAD(P)-bd_dom_sf"/>
</dbReference>
<dbReference type="SMART" id="SM00827">
    <property type="entry name" value="PKS_AT"/>
    <property type="match status" value="1"/>
</dbReference>
<dbReference type="PANTHER" id="PTHR43775:SF37">
    <property type="entry name" value="SI:DKEY-61P9.11"/>
    <property type="match status" value="1"/>
</dbReference>
<dbReference type="Gene3D" id="3.30.70.3290">
    <property type="match status" value="1"/>
</dbReference>
<dbReference type="Gene3D" id="3.40.47.10">
    <property type="match status" value="1"/>
</dbReference>
<keyword evidence="8" id="KW-1185">Reference proteome</keyword>
<dbReference type="Pfam" id="PF08659">
    <property type="entry name" value="KR"/>
    <property type="match status" value="1"/>
</dbReference>
<evidence type="ECO:0000313" key="7">
    <source>
        <dbReference type="EMBL" id="KZP32011.1"/>
    </source>
</evidence>
<evidence type="ECO:0000259" key="6">
    <source>
        <dbReference type="PROSITE" id="PS52019"/>
    </source>
</evidence>
<dbReference type="PANTHER" id="PTHR43775">
    <property type="entry name" value="FATTY ACID SYNTHASE"/>
    <property type="match status" value="1"/>
</dbReference>
<dbReference type="Pfam" id="PF00698">
    <property type="entry name" value="Acyl_transf_1"/>
    <property type="match status" value="1"/>
</dbReference>
<dbReference type="InterPro" id="IPR049551">
    <property type="entry name" value="PKS_DH_C"/>
</dbReference>
<evidence type="ECO:0000256" key="3">
    <source>
        <dbReference type="ARBA" id="ARBA00022679"/>
    </source>
</evidence>
<dbReference type="InterPro" id="IPR057326">
    <property type="entry name" value="KR_dom"/>
</dbReference>
<dbReference type="PROSITE" id="PS52019">
    <property type="entry name" value="PKS_MFAS_DH"/>
    <property type="match status" value="1"/>
</dbReference>
<dbReference type="Pfam" id="PF22621">
    <property type="entry name" value="CurL-like_PKS_C"/>
    <property type="match status" value="1"/>
</dbReference>
<dbReference type="Gene3D" id="3.40.50.12780">
    <property type="entry name" value="N-terminal domain of ligase-like"/>
    <property type="match status" value="1"/>
</dbReference>
<feature type="active site" description="Proton donor; for dehydratase activity" evidence="4">
    <location>
        <position position="1775"/>
    </location>
</feature>
<dbReference type="Pfam" id="PF14765">
    <property type="entry name" value="PS-DH"/>
    <property type="match status" value="1"/>
</dbReference>
<dbReference type="SUPFAM" id="SSF53901">
    <property type="entry name" value="Thiolase-like"/>
    <property type="match status" value="1"/>
</dbReference>
<dbReference type="SMART" id="SM00822">
    <property type="entry name" value="PKS_KR"/>
    <property type="match status" value="1"/>
</dbReference>
<reference evidence="7 8" key="1">
    <citation type="journal article" date="2016" name="Mol. Biol. Evol.">
        <title>Comparative Genomics of Early-Diverging Mushroom-Forming Fungi Provides Insights into the Origins of Lignocellulose Decay Capabilities.</title>
        <authorList>
            <person name="Nagy L.G."/>
            <person name="Riley R."/>
            <person name="Tritt A."/>
            <person name="Adam C."/>
            <person name="Daum C."/>
            <person name="Floudas D."/>
            <person name="Sun H."/>
            <person name="Yadav J.S."/>
            <person name="Pangilinan J."/>
            <person name="Larsson K.H."/>
            <person name="Matsuura K."/>
            <person name="Barry K."/>
            <person name="Labutti K."/>
            <person name="Kuo R."/>
            <person name="Ohm R.A."/>
            <person name="Bhattacharya S.S."/>
            <person name="Shirouzu T."/>
            <person name="Yoshinaga Y."/>
            <person name="Martin F.M."/>
            <person name="Grigoriev I.V."/>
            <person name="Hibbett D.S."/>
        </authorList>
    </citation>
    <scope>NUCLEOTIDE SEQUENCE [LARGE SCALE GENOMIC DNA]</scope>
    <source>
        <strain evidence="7 8">CBS 109695</strain>
    </source>
</reference>
<keyword evidence="2" id="KW-0597">Phosphoprotein</keyword>
<organism evidence="7 8">
    <name type="scientific">Athelia psychrophila</name>
    <dbReference type="NCBI Taxonomy" id="1759441"/>
    <lineage>
        <taxon>Eukaryota</taxon>
        <taxon>Fungi</taxon>
        <taxon>Dikarya</taxon>
        <taxon>Basidiomycota</taxon>
        <taxon>Agaricomycotina</taxon>
        <taxon>Agaricomycetes</taxon>
        <taxon>Agaricomycetidae</taxon>
        <taxon>Atheliales</taxon>
        <taxon>Atheliaceae</taxon>
        <taxon>Athelia</taxon>
    </lineage>
</organism>
<dbReference type="InterPro" id="IPR014030">
    <property type="entry name" value="Ketoacyl_synth_N"/>
</dbReference>
<feature type="domain" description="Ketosynthase family 3 (KS3)" evidence="5">
    <location>
        <begin position="701"/>
        <end position="1133"/>
    </location>
</feature>
<dbReference type="Gene3D" id="3.40.366.10">
    <property type="entry name" value="Malonyl-Coenzyme A Acyl Carrier Protein, domain 2"/>
    <property type="match status" value="1"/>
</dbReference>
<dbReference type="InterPro" id="IPR042104">
    <property type="entry name" value="PKS_dehydratase_sf"/>
</dbReference>
<dbReference type="SUPFAM" id="SSF52151">
    <property type="entry name" value="FabD/lysophospholipase-like"/>
    <property type="match status" value="1"/>
</dbReference>
<keyword evidence="3" id="KW-0808">Transferase</keyword>
<dbReference type="STRING" id="436010.A0A166UTC2"/>
<dbReference type="Pfam" id="PF00550">
    <property type="entry name" value="PP-binding"/>
    <property type="match status" value="1"/>
</dbReference>
<evidence type="ECO:0000256" key="4">
    <source>
        <dbReference type="PROSITE-ProRule" id="PRU01363"/>
    </source>
</evidence>
<dbReference type="Gene3D" id="3.40.50.720">
    <property type="entry name" value="NAD(P)-binding Rossmann-like Domain"/>
    <property type="match status" value="1"/>
</dbReference>
<dbReference type="InterPro" id="IPR014043">
    <property type="entry name" value="Acyl_transferase_dom"/>
</dbReference>
<dbReference type="Pfam" id="PF00501">
    <property type="entry name" value="AMP-binding"/>
    <property type="match status" value="1"/>
</dbReference>